<reference evidence="2 3" key="1">
    <citation type="journal article" date="2018" name="Front. Plant Sci.">
        <title>Red Clover (Trifolium pratense) and Zigzag Clover (T. medium) - A Picture of Genomic Similarities and Differences.</title>
        <authorList>
            <person name="Dluhosova J."/>
            <person name="Istvanek J."/>
            <person name="Nedelnik J."/>
            <person name="Repkova J."/>
        </authorList>
    </citation>
    <scope>NUCLEOTIDE SEQUENCE [LARGE SCALE GENOMIC DNA]</scope>
    <source>
        <strain evidence="3">cv. 10/8</strain>
        <tissue evidence="2">Leaf</tissue>
    </source>
</reference>
<evidence type="ECO:0000256" key="1">
    <source>
        <dbReference type="SAM" id="MobiDB-lite"/>
    </source>
</evidence>
<sequence>GRVYRFQAPTLVPVRPSSYVPPQRPLSISAPSSGNYRLNAPPPPPGLGFSTTLEANRYVQTNSRLTRSENRVRLG</sequence>
<evidence type="ECO:0000313" key="2">
    <source>
        <dbReference type="EMBL" id="MCI79569.1"/>
    </source>
</evidence>
<feature type="region of interest" description="Disordered" evidence="1">
    <location>
        <begin position="18"/>
        <end position="51"/>
    </location>
</feature>
<organism evidence="2 3">
    <name type="scientific">Trifolium medium</name>
    <dbReference type="NCBI Taxonomy" id="97028"/>
    <lineage>
        <taxon>Eukaryota</taxon>
        <taxon>Viridiplantae</taxon>
        <taxon>Streptophyta</taxon>
        <taxon>Embryophyta</taxon>
        <taxon>Tracheophyta</taxon>
        <taxon>Spermatophyta</taxon>
        <taxon>Magnoliopsida</taxon>
        <taxon>eudicotyledons</taxon>
        <taxon>Gunneridae</taxon>
        <taxon>Pentapetalae</taxon>
        <taxon>rosids</taxon>
        <taxon>fabids</taxon>
        <taxon>Fabales</taxon>
        <taxon>Fabaceae</taxon>
        <taxon>Papilionoideae</taxon>
        <taxon>50 kb inversion clade</taxon>
        <taxon>NPAAA clade</taxon>
        <taxon>Hologalegina</taxon>
        <taxon>IRL clade</taxon>
        <taxon>Trifolieae</taxon>
        <taxon>Trifolium</taxon>
    </lineage>
</organism>
<proteinExistence type="predicted"/>
<feature type="non-terminal residue" evidence="2">
    <location>
        <position position="1"/>
    </location>
</feature>
<evidence type="ECO:0000313" key="3">
    <source>
        <dbReference type="Proteomes" id="UP000265520"/>
    </source>
</evidence>
<dbReference type="Proteomes" id="UP000265520">
    <property type="component" value="Unassembled WGS sequence"/>
</dbReference>
<comment type="caution">
    <text evidence="2">The sequence shown here is derived from an EMBL/GenBank/DDBJ whole genome shotgun (WGS) entry which is preliminary data.</text>
</comment>
<dbReference type="AlphaFoldDB" id="A0A392UX42"/>
<name>A0A392UX42_9FABA</name>
<accession>A0A392UX42</accession>
<protein>
    <submittedName>
        <fullName evidence="2">RING finger-like protein</fullName>
    </submittedName>
</protein>
<keyword evidence="3" id="KW-1185">Reference proteome</keyword>
<feature type="non-terminal residue" evidence="2">
    <location>
        <position position="75"/>
    </location>
</feature>
<dbReference type="EMBL" id="LXQA010976601">
    <property type="protein sequence ID" value="MCI79569.1"/>
    <property type="molecule type" value="Genomic_DNA"/>
</dbReference>